<keyword evidence="1" id="KW-0175">Coiled coil</keyword>
<dbReference type="SMART" id="SM00717">
    <property type="entry name" value="SANT"/>
    <property type="match status" value="1"/>
</dbReference>
<feature type="compositionally biased region" description="Low complexity" evidence="2">
    <location>
        <begin position="284"/>
        <end position="340"/>
    </location>
</feature>
<dbReference type="PROSITE" id="PS50249">
    <property type="entry name" value="MPN"/>
    <property type="match status" value="1"/>
</dbReference>
<dbReference type="InterPro" id="IPR050242">
    <property type="entry name" value="JAMM_MPN+_peptidase_M67A"/>
</dbReference>
<feature type="compositionally biased region" description="Polar residues" evidence="2">
    <location>
        <begin position="341"/>
        <end position="353"/>
    </location>
</feature>
<dbReference type="PROSITE" id="PS51294">
    <property type="entry name" value="HTH_MYB"/>
    <property type="match status" value="1"/>
</dbReference>
<feature type="compositionally biased region" description="Basic and acidic residues" evidence="2">
    <location>
        <begin position="907"/>
        <end position="923"/>
    </location>
</feature>
<feature type="domain" description="Myb-like" evidence="3">
    <location>
        <begin position="144"/>
        <end position="188"/>
    </location>
</feature>
<dbReference type="AlphaFoldDB" id="A0A1Y1X6A5"/>
<dbReference type="Gene3D" id="1.10.10.60">
    <property type="entry name" value="Homeodomain-like"/>
    <property type="match status" value="1"/>
</dbReference>
<evidence type="ECO:0000313" key="8">
    <source>
        <dbReference type="Proteomes" id="UP000193944"/>
    </source>
</evidence>
<dbReference type="Pfam" id="PF01398">
    <property type="entry name" value="JAB"/>
    <property type="match status" value="1"/>
</dbReference>
<reference evidence="7 8" key="1">
    <citation type="submission" date="2016-08" db="EMBL/GenBank/DDBJ databases">
        <title>A Parts List for Fungal Cellulosomes Revealed by Comparative Genomics.</title>
        <authorList>
            <consortium name="DOE Joint Genome Institute"/>
            <person name="Haitjema C.H."/>
            <person name="Gilmore S.P."/>
            <person name="Henske J.K."/>
            <person name="Solomon K.V."/>
            <person name="De Groot R."/>
            <person name="Kuo A."/>
            <person name="Mondo S.J."/>
            <person name="Salamov A.A."/>
            <person name="Labutti K."/>
            <person name="Zhao Z."/>
            <person name="Chiniquy J."/>
            <person name="Barry K."/>
            <person name="Brewer H.M."/>
            <person name="Purvine S.O."/>
            <person name="Wright A.T."/>
            <person name="Boxma B."/>
            <person name="Van Alen T."/>
            <person name="Hackstein J.H."/>
            <person name="Baker S.E."/>
            <person name="Grigoriev I.V."/>
            <person name="O'Malley M.A."/>
        </authorList>
    </citation>
    <scope>NUCLEOTIDE SEQUENCE [LARGE SCALE GENOMIC DNA]</scope>
    <source>
        <strain evidence="7 8">S4</strain>
    </source>
</reference>
<gene>
    <name evidence="7" type="ORF">BCR32DRAFT_268386</name>
</gene>
<evidence type="ECO:0008006" key="9">
    <source>
        <dbReference type="Google" id="ProtNLM"/>
    </source>
</evidence>
<dbReference type="PROSITE" id="PS50090">
    <property type="entry name" value="MYB_LIKE"/>
    <property type="match status" value="1"/>
</dbReference>
<evidence type="ECO:0000259" key="4">
    <source>
        <dbReference type="PROSITE" id="PS50249"/>
    </source>
</evidence>
<dbReference type="PROSITE" id="PS51293">
    <property type="entry name" value="SANT"/>
    <property type="match status" value="1"/>
</dbReference>
<evidence type="ECO:0000259" key="5">
    <source>
        <dbReference type="PROSITE" id="PS51293"/>
    </source>
</evidence>
<evidence type="ECO:0000259" key="6">
    <source>
        <dbReference type="PROSITE" id="PS51294"/>
    </source>
</evidence>
<dbReference type="InterPro" id="IPR000555">
    <property type="entry name" value="JAMM/MPN+_dom"/>
</dbReference>
<sequence>MVSRTSKPKVLTKEEEEAKSQAYINKLLAEEQEAEDIYSLNYYEGYGNSLNDELNDFDDDDYNDDDYNYGGKKKKTSSNSRRRNYDDDDDDYEFNKRSTNKKRIPAKKPVVSKKKRRQEDEGTDNITEDKKSEVHHRKINNPLGTYSPEEETKFIEGIAIYGRDWKNLSKYIGTRNSKSIRSHAQKYFIKLYREAKPLPNKVRESGSGYTLSGKPLDPNSASAKPYLANVDIKEIERKIALFNGNKGYENENDNENENSKPDIVKNNIPDKENKEANDNDKSQKNQINDDNNNNNNNNNNNDNISNNNSNNNDNINNNNNNNDNDNNNNKVDTTNQKNNTVISEKQNTISKESIPSKKDNNKKSNVNKRLNSKAKILLESIEYDEDGRTLYSKQRPKRSTASKNLNYKDFIDTSNPLTMVKCESYYGIPGSGTPGSQPFSIIVNPVALATMDLHSHLVKTEIIGLLAGEWNMEEKKLYVISAYPCKSIENDEDTSESVNRHVNVEMDPVGEFEIRNEINKLNMKVVGWYHSHPKFAPDPSYVDIENQLNYQTLFREKNNIDEPFVGVIIGPYDPRLPRSYSAVNWFYVENKQEEFGHPKHLVTKTEWINKDKNNIPVKEYEKMKTLINNYKDHIERHVFTETWKQNLEETKLEKVIKSLSYQLQLLNTNSNNNDNDDDSVIIINNQNTNDSEVKTEAIEIKIKSNENSMIEQTENTINENNNIDYNFDDSSELSDISTLSSVSSSLGLLSDSNDVTIISEKEKEKKIKEKIKEKEKEKEKEKAKEKLKLTNNEKNENIIVIKLNDNIKKAIINEQKVSKNNDNDNDNNNELIQDNKGEEDEKLDKMDIEENKKEEEQGEENKQDKINNESEKEKEKEKEKEEENNKSQNMEIETINLEPDLMEIEDSNIKNKEEEKEEKEEQKSIDFYDGINLLRMVEEEIKKWNYDDIKILS</sequence>
<protein>
    <recommendedName>
        <fullName evidence="9">Myb-like, SWIRM and MPN domain-containing protein 1</fullName>
    </recommendedName>
</protein>
<dbReference type="SUPFAM" id="SSF46689">
    <property type="entry name" value="Homeodomain-like"/>
    <property type="match status" value="1"/>
</dbReference>
<dbReference type="CDD" id="cd00167">
    <property type="entry name" value="SANT"/>
    <property type="match status" value="1"/>
</dbReference>
<dbReference type="EMBL" id="MCFG01000123">
    <property type="protein sequence ID" value="ORX81232.1"/>
    <property type="molecule type" value="Genomic_DNA"/>
</dbReference>
<feature type="region of interest" description="Disordered" evidence="2">
    <location>
        <begin position="200"/>
        <end position="221"/>
    </location>
</feature>
<feature type="region of interest" description="Disordered" evidence="2">
    <location>
        <begin position="48"/>
        <end position="145"/>
    </location>
</feature>
<name>A0A1Y1X6A5_9FUNG</name>
<dbReference type="SUPFAM" id="SSF102712">
    <property type="entry name" value="JAB1/MPN domain"/>
    <property type="match status" value="1"/>
</dbReference>
<reference evidence="7 8" key="2">
    <citation type="submission" date="2016-08" db="EMBL/GenBank/DDBJ databases">
        <title>Pervasive Adenine N6-methylation of Active Genes in Fungi.</title>
        <authorList>
            <consortium name="DOE Joint Genome Institute"/>
            <person name="Mondo S.J."/>
            <person name="Dannebaum R.O."/>
            <person name="Kuo R.C."/>
            <person name="Labutti K."/>
            <person name="Haridas S."/>
            <person name="Kuo A."/>
            <person name="Salamov A."/>
            <person name="Ahrendt S.R."/>
            <person name="Lipzen A."/>
            <person name="Sullivan W."/>
            <person name="Andreopoulos W.B."/>
            <person name="Clum A."/>
            <person name="Lindquist E."/>
            <person name="Daum C."/>
            <person name="Ramamoorthy G.K."/>
            <person name="Gryganskyi A."/>
            <person name="Culley D."/>
            <person name="Magnuson J.K."/>
            <person name="James T.Y."/>
            <person name="O'Malley M.A."/>
            <person name="Stajich J.E."/>
            <person name="Spatafora J.W."/>
            <person name="Visel A."/>
            <person name="Grigoriev I.V."/>
        </authorList>
    </citation>
    <scope>NUCLEOTIDE SEQUENCE [LARGE SCALE GENOMIC DNA]</scope>
    <source>
        <strain evidence="7 8">S4</strain>
    </source>
</reference>
<dbReference type="Gene3D" id="3.40.140.10">
    <property type="entry name" value="Cytidine Deaminase, domain 2"/>
    <property type="match status" value="1"/>
</dbReference>
<feature type="region of interest" description="Disordered" evidence="2">
    <location>
        <begin position="245"/>
        <end position="368"/>
    </location>
</feature>
<dbReference type="InterPro" id="IPR017930">
    <property type="entry name" value="Myb_dom"/>
</dbReference>
<feature type="compositionally biased region" description="Basic and acidic residues" evidence="2">
    <location>
        <begin position="842"/>
        <end position="885"/>
    </location>
</feature>
<organism evidence="7 8">
    <name type="scientific">Anaeromyces robustus</name>
    <dbReference type="NCBI Taxonomy" id="1754192"/>
    <lineage>
        <taxon>Eukaryota</taxon>
        <taxon>Fungi</taxon>
        <taxon>Fungi incertae sedis</taxon>
        <taxon>Chytridiomycota</taxon>
        <taxon>Chytridiomycota incertae sedis</taxon>
        <taxon>Neocallimastigomycetes</taxon>
        <taxon>Neocallimastigales</taxon>
        <taxon>Neocallimastigaceae</taxon>
        <taxon>Anaeromyces</taxon>
    </lineage>
</organism>
<keyword evidence="8" id="KW-1185">Reference proteome</keyword>
<dbReference type="InterPro" id="IPR009057">
    <property type="entry name" value="Homeodomain-like_sf"/>
</dbReference>
<evidence type="ECO:0000256" key="2">
    <source>
        <dbReference type="SAM" id="MobiDB-lite"/>
    </source>
</evidence>
<dbReference type="SMART" id="SM00232">
    <property type="entry name" value="JAB_MPN"/>
    <property type="match status" value="1"/>
</dbReference>
<feature type="compositionally biased region" description="Basic residues" evidence="2">
    <location>
        <begin position="71"/>
        <end position="82"/>
    </location>
</feature>
<accession>A0A1Y1X6A5</accession>
<dbReference type="STRING" id="1754192.A0A1Y1X6A5"/>
<feature type="domain" description="MPN" evidence="4">
    <location>
        <begin position="441"/>
        <end position="586"/>
    </location>
</feature>
<dbReference type="InterPro" id="IPR037518">
    <property type="entry name" value="MPN"/>
</dbReference>
<feature type="compositionally biased region" description="Basic and acidic residues" evidence="2">
    <location>
        <begin position="257"/>
        <end position="283"/>
    </location>
</feature>
<feature type="coiled-coil region" evidence="1">
    <location>
        <begin position="757"/>
        <end position="797"/>
    </location>
</feature>
<dbReference type="PANTHER" id="PTHR10410">
    <property type="entry name" value="EUKARYOTIC TRANSLATION INITIATION FACTOR 3 -RELATED"/>
    <property type="match status" value="1"/>
</dbReference>
<dbReference type="OrthoDB" id="118550at2759"/>
<dbReference type="InterPro" id="IPR001005">
    <property type="entry name" value="SANT/Myb"/>
</dbReference>
<evidence type="ECO:0000313" key="7">
    <source>
        <dbReference type="EMBL" id="ORX81232.1"/>
    </source>
</evidence>
<comment type="caution">
    <text evidence="7">The sequence shown here is derived from an EMBL/GenBank/DDBJ whole genome shotgun (WGS) entry which is preliminary data.</text>
</comment>
<dbReference type="Pfam" id="PF00249">
    <property type="entry name" value="Myb_DNA-binding"/>
    <property type="match status" value="1"/>
</dbReference>
<feature type="domain" description="SANT" evidence="5">
    <location>
        <begin position="147"/>
        <end position="196"/>
    </location>
</feature>
<evidence type="ECO:0000259" key="3">
    <source>
        <dbReference type="PROSITE" id="PS50090"/>
    </source>
</evidence>
<feature type="compositionally biased region" description="Basic residues" evidence="2">
    <location>
        <begin position="98"/>
        <end position="116"/>
    </location>
</feature>
<dbReference type="GO" id="GO:0008237">
    <property type="term" value="F:metallopeptidase activity"/>
    <property type="evidence" value="ECO:0007669"/>
    <property type="project" value="InterPro"/>
</dbReference>
<feature type="domain" description="HTH myb-type" evidence="6">
    <location>
        <begin position="147"/>
        <end position="192"/>
    </location>
</feature>
<feature type="compositionally biased region" description="Acidic residues" evidence="2">
    <location>
        <begin position="53"/>
        <end position="67"/>
    </location>
</feature>
<dbReference type="Proteomes" id="UP000193944">
    <property type="component" value="Unassembled WGS sequence"/>
</dbReference>
<feature type="region of interest" description="Disordered" evidence="2">
    <location>
        <begin position="818"/>
        <end position="923"/>
    </location>
</feature>
<evidence type="ECO:0000256" key="1">
    <source>
        <dbReference type="SAM" id="Coils"/>
    </source>
</evidence>
<dbReference type="InterPro" id="IPR017884">
    <property type="entry name" value="SANT_dom"/>
</dbReference>
<proteinExistence type="predicted"/>